<dbReference type="Proteomes" id="UP001589906">
    <property type="component" value="Unassembled WGS sequence"/>
</dbReference>
<protein>
    <submittedName>
        <fullName evidence="3">YybH family protein</fullName>
    </submittedName>
</protein>
<name>A0ABV6R4R8_9CAUL</name>
<keyword evidence="4" id="KW-1185">Reference proteome</keyword>
<dbReference type="EMBL" id="JBHLSW010000007">
    <property type="protein sequence ID" value="MFC0634618.1"/>
    <property type="molecule type" value="Genomic_DNA"/>
</dbReference>
<proteinExistence type="predicted"/>
<feature type="chain" id="PRO_5045179805" evidence="1">
    <location>
        <begin position="23"/>
        <end position="162"/>
    </location>
</feature>
<evidence type="ECO:0000313" key="4">
    <source>
        <dbReference type="Proteomes" id="UP001589906"/>
    </source>
</evidence>
<evidence type="ECO:0000259" key="2">
    <source>
        <dbReference type="Pfam" id="PF13474"/>
    </source>
</evidence>
<organism evidence="3 4">
    <name type="scientific">Brevundimonas balnearis</name>
    <dbReference type="NCBI Taxonomy" id="1572858"/>
    <lineage>
        <taxon>Bacteria</taxon>
        <taxon>Pseudomonadati</taxon>
        <taxon>Pseudomonadota</taxon>
        <taxon>Alphaproteobacteria</taxon>
        <taxon>Caulobacterales</taxon>
        <taxon>Caulobacteraceae</taxon>
        <taxon>Brevundimonas</taxon>
    </lineage>
</organism>
<keyword evidence="1" id="KW-0732">Signal</keyword>
<dbReference type="SUPFAM" id="SSF54427">
    <property type="entry name" value="NTF2-like"/>
    <property type="match status" value="1"/>
</dbReference>
<dbReference type="Gene3D" id="3.10.450.50">
    <property type="match status" value="1"/>
</dbReference>
<feature type="domain" description="SnoaL-like" evidence="2">
    <location>
        <begin position="44"/>
        <end position="158"/>
    </location>
</feature>
<accession>A0ABV6R4R8</accession>
<gene>
    <name evidence="3" type="ORF">ACFFGE_12120</name>
</gene>
<dbReference type="RefSeq" id="WP_376836657.1">
    <property type="nucleotide sequence ID" value="NZ_JBHLSW010000007.1"/>
</dbReference>
<evidence type="ECO:0000313" key="3">
    <source>
        <dbReference type="EMBL" id="MFC0634618.1"/>
    </source>
</evidence>
<feature type="signal peptide" evidence="1">
    <location>
        <begin position="1"/>
        <end position="22"/>
    </location>
</feature>
<sequence>MSRTPLALVLSFAVLSATPAFAQDHAHGHSDAGSVAAEAADAATAVDAFHAALKAGDTVGALTLLAPDVMIFEEGGAERSRDEYASHHLGSDAAFAAASEATVARRSGWADGDIAWITSEGRTTGQFNGRAVDRLTTETMVLKRHAHGWRIHHIHWSSRAPR</sequence>
<dbReference type="InterPro" id="IPR032710">
    <property type="entry name" value="NTF2-like_dom_sf"/>
</dbReference>
<reference evidence="3 4" key="1">
    <citation type="submission" date="2024-09" db="EMBL/GenBank/DDBJ databases">
        <authorList>
            <person name="Sun Q."/>
            <person name="Mori K."/>
        </authorList>
    </citation>
    <scope>NUCLEOTIDE SEQUENCE [LARGE SCALE GENOMIC DNA]</scope>
    <source>
        <strain evidence="3 4">NCAIM B.02621</strain>
    </source>
</reference>
<evidence type="ECO:0000256" key="1">
    <source>
        <dbReference type="SAM" id="SignalP"/>
    </source>
</evidence>
<comment type="caution">
    <text evidence="3">The sequence shown here is derived from an EMBL/GenBank/DDBJ whole genome shotgun (WGS) entry which is preliminary data.</text>
</comment>
<dbReference type="Pfam" id="PF13474">
    <property type="entry name" value="SnoaL_3"/>
    <property type="match status" value="1"/>
</dbReference>
<dbReference type="InterPro" id="IPR037401">
    <property type="entry name" value="SnoaL-like"/>
</dbReference>